<gene>
    <name evidence="1" type="ORF">GCM10008106_05810</name>
</gene>
<reference evidence="1" key="1">
    <citation type="journal article" date="2014" name="Int. J. Syst. Evol. Microbiol.">
        <title>Complete genome sequence of Corynebacterium casei LMG S-19264T (=DSM 44701T), isolated from a smear-ripened cheese.</title>
        <authorList>
            <consortium name="US DOE Joint Genome Institute (JGI-PGF)"/>
            <person name="Walter F."/>
            <person name="Albersmeier A."/>
            <person name="Kalinowski J."/>
            <person name="Ruckert C."/>
        </authorList>
    </citation>
    <scope>NUCLEOTIDE SEQUENCE</scope>
    <source>
        <strain evidence="1">KCTC 23224</strain>
    </source>
</reference>
<name>A0A8J3CVN1_9BACT</name>
<dbReference type="AlphaFoldDB" id="A0A8J3CVN1"/>
<evidence type="ECO:0000313" key="2">
    <source>
        <dbReference type="Proteomes" id="UP000642809"/>
    </source>
</evidence>
<sequence length="83" mass="9455">MKTKLTLTIKKSVIDSAKKKAKARGISLSKMIEEIFEGSTETSIQTEEQRSAERLLARLENAPTLETKPDKELIEEFIRNKYA</sequence>
<dbReference type="Pfam" id="PF19891">
    <property type="entry name" value="DUF6364"/>
    <property type="match status" value="1"/>
</dbReference>
<reference evidence="1" key="2">
    <citation type="submission" date="2020-09" db="EMBL/GenBank/DDBJ databases">
        <authorList>
            <person name="Sun Q."/>
            <person name="Kim S."/>
        </authorList>
    </citation>
    <scope>NUCLEOTIDE SEQUENCE</scope>
    <source>
        <strain evidence="1">KCTC 23224</strain>
    </source>
</reference>
<comment type="caution">
    <text evidence="1">The sequence shown here is derived from an EMBL/GenBank/DDBJ whole genome shotgun (WGS) entry which is preliminary data.</text>
</comment>
<dbReference type="RefSeq" id="WP_189578957.1">
    <property type="nucleotide sequence ID" value="NZ_BMYF01000003.1"/>
</dbReference>
<accession>A0A8J3CVN1</accession>
<keyword evidence="2" id="KW-1185">Reference proteome</keyword>
<protein>
    <submittedName>
        <fullName evidence="1">Uncharacterized protein</fullName>
    </submittedName>
</protein>
<evidence type="ECO:0000313" key="1">
    <source>
        <dbReference type="EMBL" id="GHB28089.1"/>
    </source>
</evidence>
<proteinExistence type="predicted"/>
<dbReference type="Proteomes" id="UP000642809">
    <property type="component" value="Unassembled WGS sequence"/>
</dbReference>
<dbReference type="InterPro" id="IPR045944">
    <property type="entry name" value="DUF6364"/>
</dbReference>
<dbReference type="EMBL" id="BMYF01000003">
    <property type="protein sequence ID" value="GHB28089.1"/>
    <property type="molecule type" value="Genomic_DNA"/>
</dbReference>
<organism evidence="1 2">
    <name type="scientific">Mongoliitalea lutea</name>
    <dbReference type="NCBI Taxonomy" id="849756"/>
    <lineage>
        <taxon>Bacteria</taxon>
        <taxon>Pseudomonadati</taxon>
        <taxon>Bacteroidota</taxon>
        <taxon>Cytophagia</taxon>
        <taxon>Cytophagales</taxon>
        <taxon>Cyclobacteriaceae</taxon>
        <taxon>Mongoliitalea</taxon>
    </lineage>
</organism>